<keyword evidence="1" id="KW-0732">Signal</keyword>
<sequence length="130" mass="14344">MQVLRILTIFVFFLAVYATSVAQSSGNKPDDSKPDSVAILQEYVGTYNVKGNNDFSKAIVTLEGGKLYGHTDTQTQVMPLSPTKVPDVFSITSPDNSVDVTVTFLRNETKKVSSIKIYYNGLETRGEKEK</sequence>
<comment type="caution">
    <text evidence="3">The sequence shown here is derived from an EMBL/GenBank/DDBJ whole genome shotgun (WGS) entry which is preliminary data.</text>
</comment>
<dbReference type="EMBL" id="JASJOU010000001">
    <property type="protein sequence ID" value="MDJ1499992.1"/>
    <property type="molecule type" value="Genomic_DNA"/>
</dbReference>
<evidence type="ECO:0000313" key="3">
    <source>
        <dbReference type="EMBL" id="MDJ1499992.1"/>
    </source>
</evidence>
<protein>
    <submittedName>
        <fullName evidence="3">DUF3471 domain-containing protein</fullName>
    </submittedName>
</protein>
<evidence type="ECO:0000259" key="2">
    <source>
        <dbReference type="Pfam" id="PF11954"/>
    </source>
</evidence>
<keyword evidence="4" id="KW-1185">Reference proteome</keyword>
<accession>A0AAE3R1P9</accession>
<reference evidence="3" key="1">
    <citation type="submission" date="2023-05" db="EMBL/GenBank/DDBJ databases">
        <authorList>
            <person name="Zhang X."/>
        </authorList>
    </citation>
    <scope>NUCLEOTIDE SEQUENCE</scope>
    <source>
        <strain evidence="3">BD1B2-1</strain>
    </source>
</reference>
<dbReference type="AlphaFoldDB" id="A0AAE3R1P9"/>
<name>A0AAE3R1P9_9BACT</name>
<evidence type="ECO:0000313" key="4">
    <source>
        <dbReference type="Proteomes" id="UP001232063"/>
    </source>
</evidence>
<organism evidence="3 4">
    <name type="scientific">Xanthocytophaga agilis</name>
    <dbReference type="NCBI Taxonomy" id="3048010"/>
    <lineage>
        <taxon>Bacteria</taxon>
        <taxon>Pseudomonadati</taxon>
        <taxon>Bacteroidota</taxon>
        <taxon>Cytophagia</taxon>
        <taxon>Cytophagales</taxon>
        <taxon>Rhodocytophagaceae</taxon>
        <taxon>Xanthocytophaga</taxon>
    </lineage>
</organism>
<dbReference type="InterPro" id="IPR021860">
    <property type="entry name" value="Peptidase_S12_Pab87-rel_C"/>
</dbReference>
<dbReference type="Proteomes" id="UP001232063">
    <property type="component" value="Unassembled WGS sequence"/>
</dbReference>
<dbReference type="RefSeq" id="WP_314509527.1">
    <property type="nucleotide sequence ID" value="NZ_JASJOU010000001.1"/>
</dbReference>
<evidence type="ECO:0000256" key="1">
    <source>
        <dbReference type="SAM" id="SignalP"/>
    </source>
</evidence>
<gene>
    <name evidence="3" type="ORF">QNI22_05025</name>
</gene>
<dbReference type="Pfam" id="PF11954">
    <property type="entry name" value="DUF3471"/>
    <property type="match status" value="1"/>
</dbReference>
<proteinExistence type="predicted"/>
<feature type="signal peptide" evidence="1">
    <location>
        <begin position="1"/>
        <end position="22"/>
    </location>
</feature>
<feature type="chain" id="PRO_5042062796" evidence="1">
    <location>
        <begin position="23"/>
        <end position="130"/>
    </location>
</feature>
<feature type="domain" description="Peptidase S12 Pab87-related C-terminal" evidence="2">
    <location>
        <begin position="36"/>
        <end position="124"/>
    </location>
</feature>